<sequence length="1148" mass="127900">MSSQNRSKRSSRSRSSISTSISSSGSSTKIAQLLLLIGIAVASCLPGSEGFQRFSEQPKYTEVNPAEDTLLTCKVIDKRGTCSWQKDNKPVGIYTKKYEWASRMPTSDNGNVLHLDLHPPPVQLGGDCSLWIRSATLDFDDGLWECQVTASDFTTQDALTSQPVRLVVRVAPQRPRLEYEAVHVPPGHNITADAGALATVKCISHYGNPPATLKWFLGDQEISPIHPQMNATEPDNPRTWSATSVVQVSAMRERHGDILRCAAYHESYTAKSVVVEARLDVKYAPSIRLIGSPEIDLEEDKDALVLRCVADANPPASIVWRRAGRSEIASLQETLQLRPVGRRDAGLYTCQAQNSVGTSEQLSVQLDVKYPPKIISAGPDRLTTAPLFSPAAFECLADGNPLPSFKWVQRMAHGSKYVERGSESRLVIDNVTYEYQGEYECRATSYINGQERVAISDPVSLQVVGAPQVLRLHPSLHTVSVKRGEAASLTMVVCADPRPQRVAWEWGSLRLEAGSGIDRFRADDMQPDTREDCYLSTLHILHADEHDSRPYYLVVENERGTDRHAIHLIVEGTFAEPYEMSYLMGVAGGCMAAILLLVCLCIYAIKSKRCCFKGSTGYKSSDKDSEKADLKSRSDSTSGPQGDSIYTTPAGFHHHQQQQQQQQQQQHAAAAAAAALHAASQHPQQQYPGHGSPEAMKSSSQARSSGHDELGNLLWQQDSCEFHEHYPSDSSCPVPPLRHCHAPGHGHATKTLTRRNADLFSGDLGIPEINTHVGSVVHTFETLALQRRLAEEEDRHPERELSKYEANGGTTTQSKYSQLKRRSQEMRQRLVQQLHRQRLQQQQLQQQHEPHLQHQQIARSRTQSQPQKQPTMHEGVLTNSCSTQTLATGFWPFQPSQRVDDSRQQLQQSTFEDYRKNLFGTLRRHGSLEDNEELQDESFIVNAAFDEIFSCYDDDNEDDKGTQTQTNTDDLFEDEHMLVSLSELDDEVFASRAQTASTTPTASAGMGAGRTPKHSTPQLNHNKYTAPSPPRSRTLTNLFERLKSQDNKTLQKYAANGALNKTEDFNRGSTVSKSFVQHLRKPSHKQKRAPRPPPKPQSRSQVAIAHVTPLRKALIFPKRSKSSSELLLDDLSVQARKYQRRIEQGSAL</sequence>
<protein>
    <submittedName>
        <fullName evidence="9">Uncharacterized protein, isoform C</fullName>
    </submittedName>
</protein>
<reference evidence="9 11" key="5">
    <citation type="journal article" date="2002" name="Genome Biol.">
        <title>Heterochromatic sequences in a Drosophila whole-genome shotgun assembly.</title>
        <authorList>
            <person name="Hoskins R.A."/>
            <person name="Smith C.D."/>
            <person name="Carlson J.W."/>
            <person name="Carvalho A.B."/>
            <person name="Halpern A."/>
            <person name="Kaminker J.S."/>
            <person name="Kennedy C."/>
            <person name="Mungall C.J."/>
            <person name="Sullivan B.A."/>
            <person name="Sutton G.G."/>
            <person name="Yasuhara J.C."/>
            <person name="Wakimoto B.T."/>
            <person name="Myers E.W."/>
            <person name="Celniker S.E."/>
            <person name="Rubin G.M."/>
            <person name="Karpen G.H."/>
        </authorList>
    </citation>
    <scope>NUCLEOTIDE SEQUENCE [LARGE SCALE GENOMIC DNA]</scope>
    <source>
        <strain evidence="11">Berkeley</strain>
    </source>
</reference>
<keyword evidence="4" id="KW-0325">Glycoprotein</keyword>
<feature type="compositionally biased region" description="Polar residues" evidence="6">
    <location>
        <begin position="808"/>
        <end position="817"/>
    </location>
</feature>
<proteinExistence type="evidence at protein level"/>
<accession>A0A0B4K609</accession>
<dbReference type="VEuPathDB" id="VectorBase:FBgn0266801"/>
<keyword evidence="5" id="KW-0393">Immunoglobulin domain</keyword>
<dbReference type="InterPro" id="IPR013783">
    <property type="entry name" value="Ig-like_fold"/>
</dbReference>
<dbReference type="InterPro" id="IPR003598">
    <property type="entry name" value="Ig_sub2"/>
</dbReference>
<evidence type="ECO:0000256" key="7">
    <source>
        <dbReference type="SAM" id="Phobius"/>
    </source>
</evidence>
<dbReference type="OrthoDB" id="10039395at2759"/>
<dbReference type="InterPro" id="IPR003599">
    <property type="entry name" value="Ig_sub"/>
</dbReference>
<comment type="subcellular location">
    <subcellularLocation>
        <location evidence="1">Membrane</location>
        <topology evidence="1">Single-pass type I membrane protein</topology>
    </subcellularLocation>
</comment>
<reference evidence="9 11" key="4">
    <citation type="journal article" date="2002" name="Genome Biol.">
        <title>The transposable elements of the Drosophila melanogaster euchromatin: a genomics perspective.</title>
        <authorList>
            <person name="Kaminker J.S."/>
            <person name="Bergman C.M."/>
            <person name="Kronmiller B."/>
            <person name="Carlson J."/>
            <person name="Svirskas R."/>
            <person name="Patel S."/>
            <person name="Frise E."/>
            <person name="Wheeler D.A."/>
            <person name="Lewis S.E."/>
            <person name="Rubin G.M."/>
            <person name="Ashburner M."/>
            <person name="Celniker S.E."/>
        </authorList>
    </citation>
    <scope>NUCLEOTIDE SEQUENCE [LARGE SCALE GENOMIC DNA]</scope>
    <source>
        <strain evidence="11">Berkeley</strain>
    </source>
</reference>
<keyword evidence="7" id="KW-0812">Transmembrane</keyword>
<reference evidence="9 11" key="1">
    <citation type="journal article" date="2000" name="Science">
        <title>The genome sequence of Drosophila melanogaster.</title>
        <authorList>
            <person name="Adams M.D."/>
            <person name="Celniker S.E."/>
            <person name="Holt R.A."/>
            <person name="Evans C.A."/>
            <person name="Gocayne J.D."/>
            <person name="Amanatides P.G."/>
            <person name="Scherer S.E."/>
            <person name="Li P.W."/>
            <person name="Hoskins R.A."/>
            <person name="Galle R.F."/>
            <person name="George R.A."/>
            <person name="Lewis S.E."/>
            <person name="Richards S."/>
            <person name="Ashburner M."/>
            <person name="Henderson S.N."/>
            <person name="Sutton G.G."/>
            <person name="Wortman J.R."/>
            <person name="Yandell M.D."/>
            <person name="Zhang Q."/>
            <person name="Chen L.X."/>
            <person name="Brandon R.C."/>
            <person name="Rogers Y.H."/>
            <person name="Blazej R.G."/>
            <person name="Champe M."/>
            <person name="Pfeiffer B.D."/>
            <person name="Wan K.H."/>
            <person name="Doyle C."/>
            <person name="Baxter E.G."/>
            <person name="Helt G."/>
            <person name="Nelson C.R."/>
            <person name="Gabor G.L."/>
            <person name="Abril J.F."/>
            <person name="Agbayani A."/>
            <person name="An H.J."/>
            <person name="Andrews-Pfannkoch C."/>
            <person name="Baldwin D."/>
            <person name="Ballew R.M."/>
            <person name="Basu A."/>
            <person name="Baxendale J."/>
            <person name="Bayraktaroglu L."/>
            <person name="Beasley E.M."/>
            <person name="Beeson K.Y."/>
            <person name="Benos P.V."/>
            <person name="Berman B.P."/>
            <person name="Bhandari D."/>
            <person name="Bolshakov S."/>
            <person name="Borkova D."/>
            <person name="Botchan M.R."/>
            <person name="Bouck J."/>
            <person name="Brokstein P."/>
            <person name="Brottier P."/>
            <person name="Burtis K.C."/>
            <person name="Busam D.A."/>
            <person name="Butler H."/>
            <person name="Cadieu E."/>
            <person name="Center A."/>
            <person name="Chandra I."/>
            <person name="Cherry J.M."/>
            <person name="Cawley S."/>
            <person name="Dahlke C."/>
            <person name="Davenport L.B."/>
            <person name="Davies P."/>
            <person name="de Pablos B."/>
            <person name="Delcher A."/>
            <person name="Deng Z."/>
            <person name="Mays A.D."/>
            <person name="Dew I."/>
            <person name="Dietz S.M."/>
            <person name="Dodson K."/>
            <person name="Doup L.E."/>
            <person name="Downes M."/>
            <person name="Dugan-Rocha S."/>
            <person name="Dunkov B.C."/>
            <person name="Dunn P."/>
            <person name="Durbin K.J."/>
            <person name="Evangelista C.C."/>
            <person name="Ferraz C."/>
            <person name="Ferriera S."/>
            <person name="Fleischmann W."/>
            <person name="Fosler C."/>
            <person name="Gabrielian A.E."/>
            <person name="Garg N.S."/>
            <person name="Gelbart W.M."/>
            <person name="Glasser K."/>
            <person name="Glodek A."/>
            <person name="Gong F."/>
            <person name="Gorrell J.H."/>
            <person name="Gu Z."/>
            <person name="Guan P."/>
            <person name="Harris M."/>
            <person name="Harris N.L."/>
            <person name="Harvey D."/>
            <person name="Heiman T.J."/>
            <person name="Hernandez J.R."/>
            <person name="Houck J."/>
            <person name="Hostin D."/>
            <person name="Houston K.A."/>
            <person name="Howland T.J."/>
            <person name="Wei M.H."/>
            <person name="Ibegwam C."/>
            <person name="Jalali M."/>
            <person name="Kalush F."/>
            <person name="Karpen G.H."/>
            <person name="Ke Z."/>
            <person name="Kennison J.A."/>
            <person name="Ketchum K.A."/>
            <person name="Kimmel B.E."/>
            <person name="Kodira C.D."/>
            <person name="Kraft C."/>
            <person name="Kravitz S."/>
            <person name="Kulp D."/>
            <person name="Lai Z."/>
            <person name="Lasko P."/>
            <person name="Lei Y."/>
            <person name="Levitsky A.A."/>
            <person name="Li J."/>
            <person name="Li Z."/>
            <person name="Liang Y."/>
            <person name="Lin X."/>
            <person name="Liu X."/>
            <person name="Mattei B."/>
            <person name="McIntosh T.C."/>
            <person name="McLeod M.P."/>
            <person name="McPherson D."/>
            <person name="Merkulov G."/>
            <person name="Milshina N.V."/>
            <person name="Mobarry C."/>
            <person name="Morris J."/>
            <person name="Moshrefi A."/>
            <person name="Mount S.M."/>
            <person name="Moy M."/>
            <person name="Murphy B."/>
            <person name="Murphy L."/>
            <person name="Muzny D.M."/>
            <person name="Nelson D.L."/>
            <person name="Nelson D.R."/>
            <person name="Nelson K.A."/>
            <person name="Nixon K."/>
            <person name="Nusskern D.R."/>
            <person name="Pacleb J.M."/>
            <person name="Palazzolo M."/>
            <person name="Pittman G.S."/>
            <person name="Pan S."/>
            <person name="Pollard J."/>
            <person name="Puri V."/>
            <person name="Reese M.G."/>
            <person name="Reinert K."/>
            <person name="Remington K."/>
            <person name="Saunders R.D."/>
            <person name="Scheeler F."/>
            <person name="Shen H."/>
            <person name="Shue B.C."/>
            <person name="Siden-Kiamos I."/>
            <person name="Simpson M."/>
            <person name="Skupski M.P."/>
            <person name="Smith T."/>
            <person name="Spier E."/>
            <person name="Spradling A.C."/>
            <person name="Stapleton M."/>
            <person name="Strong R."/>
            <person name="Sun E."/>
            <person name="Svirskas R."/>
            <person name="Tector C."/>
            <person name="Turner R."/>
            <person name="Venter E."/>
            <person name="Wang A.H."/>
            <person name="Wang X."/>
            <person name="Wang Z.Y."/>
            <person name="Wassarman D.A."/>
            <person name="Weinstock G.M."/>
            <person name="Weissenbach J."/>
            <person name="Williams S.M."/>
            <person name="WoodageT"/>
            <person name="Worley K.C."/>
            <person name="Wu D."/>
            <person name="Yang S."/>
            <person name="Yao Q.A."/>
            <person name="Ye J."/>
            <person name="Yeh R.F."/>
            <person name="Zaveri J.S."/>
            <person name="Zhan M."/>
            <person name="Zhang G."/>
            <person name="Zhao Q."/>
            <person name="Zheng L."/>
            <person name="Zheng X.H."/>
            <person name="Zhong F.N."/>
            <person name="Zhong W."/>
            <person name="Zhou X."/>
            <person name="Zhu S."/>
            <person name="Zhu X."/>
            <person name="Smith H.O."/>
            <person name="Gibbs R.A."/>
            <person name="Myers E.W."/>
            <person name="Rubin G.M."/>
            <person name="Venter J.C."/>
        </authorList>
    </citation>
    <scope>NUCLEOTIDE SEQUENCE [LARGE SCALE GENOMIC DNA]</scope>
    <source>
        <strain evidence="11">Berkeley</strain>
    </source>
</reference>
<reference evidence="9 11" key="8">
    <citation type="journal article" date="2007" name="Science">
        <title>Sequence finishing and mapping of Drosophila melanogaster heterochromatin.</title>
        <authorList>
            <person name="Hoskins R.A."/>
            <person name="Carlson J.W."/>
            <person name="Kennedy C."/>
            <person name="Acevedo D."/>
            <person name="Evans-Holm M."/>
            <person name="Frise E."/>
            <person name="Wan K.H."/>
            <person name="Park S."/>
            <person name="Mendez-Lago M."/>
            <person name="Rossi F."/>
            <person name="Villasante A."/>
            <person name="Dimitri P."/>
            <person name="Karpen G.H."/>
            <person name="Celniker S.E."/>
        </authorList>
    </citation>
    <scope>NUCLEOTIDE SEQUENCE [LARGE SCALE GENOMIC DNA]</scope>
    <source>
        <strain evidence="11">Berkeley</strain>
    </source>
</reference>
<feature type="compositionally biased region" description="Basic residues" evidence="6">
    <location>
        <begin position="1"/>
        <end position="12"/>
    </location>
</feature>
<dbReference type="SUPFAM" id="SSF48726">
    <property type="entry name" value="Immunoglobulin"/>
    <property type="match status" value="5"/>
</dbReference>
<evidence type="ECO:0000259" key="8">
    <source>
        <dbReference type="PROSITE" id="PS50835"/>
    </source>
</evidence>
<reference evidence="9 11" key="11">
    <citation type="journal article" date="2015" name="Genome Res.">
        <title>The Release 6 reference sequence of the Drosophila melanogaster genome.</title>
        <authorList>
            <person name="Hoskins R.A."/>
            <person name="Carlson J.W."/>
            <person name="Wan K.H."/>
            <person name="Park S."/>
            <person name="Mendez I."/>
            <person name="Galle S.E."/>
            <person name="Booth B.W."/>
            <person name="Pfeiffer B.D."/>
            <person name="George R.A."/>
            <person name="Svirskas R."/>
            <person name="Krzywinski M."/>
            <person name="Schein J."/>
            <person name="Accardo M.C."/>
            <person name="Damia E."/>
            <person name="Messina G."/>
            <person name="Mendez-Lago M."/>
            <person name="de Pablos B."/>
            <person name="Demakova O.V."/>
            <person name="Andreyeva E.N."/>
            <person name="Boldyreva L.V."/>
            <person name="Marra M."/>
            <person name="Carvalho A.B."/>
            <person name="Dimitri P."/>
            <person name="Villasante A."/>
            <person name="Zhimulev I.F."/>
            <person name="Rubin G.M."/>
            <person name="Karpen G.H."/>
            <person name="Celniker S.E."/>
        </authorList>
    </citation>
    <scope>NUCLEOTIDE SEQUENCE [LARGE SCALE GENOMIC DNA]</scope>
    <source>
        <strain evidence="11">Berkeley</strain>
    </source>
</reference>
<dbReference type="Gene3D" id="2.60.40.10">
    <property type="entry name" value="Immunoglobulins"/>
    <property type="match status" value="5"/>
</dbReference>
<dbReference type="eggNOG" id="ENOG502R9ZJ">
    <property type="taxonomic scope" value="Eukaryota"/>
</dbReference>
<reference evidence="9 11" key="7">
    <citation type="journal article" date="2007" name="Science">
        <title>The Release 5.1 annotation of Drosophila melanogaster heterochromatin.</title>
        <authorList>
            <person name="Smith C.D."/>
            <person name="Shu S."/>
            <person name="Mungall C.J."/>
            <person name="Karpen G.H."/>
        </authorList>
    </citation>
    <scope>NUCLEOTIDE SEQUENCE [LARGE SCALE GENOMIC DNA]</scope>
    <source>
        <strain evidence="11">Berkeley</strain>
    </source>
</reference>
<dbReference type="PROSITE" id="PS50835">
    <property type="entry name" value="IG_LIKE"/>
    <property type="match status" value="4"/>
</dbReference>
<reference evidence="9 11" key="3">
    <citation type="journal article" date="2002" name="Genome Biol.">
        <title>Annotation of the Drosophila melanogaster euchromatic genome: a systematic review.</title>
        <authorList>
            <person name="Misra S."/>
            <person name="Crosby M.A."/>
            <person name="Mungall C.J."/>
            <person name="Matthews B.B."/>
            <person name="Campbell K.S."/>
            <person name="Hradecky P."/>
            <person name="Huang Y."/>
            <person name="Kaminker J.S."/>
            <person name="Millburn G.H."/>
            <person name="Prochnik S.E."/>
            <person name="Smith C.D."/>
            <person name="Tupy J.L."/>
            <person name="Whitfied E.J."/>
            <person name="Bayraktaroglu L."/>
            <person name="Berman B.P."/>
            <person name="Bettencourt B.R."/>
            <person name="Celniker S.E."/>
            <person name="de Grey A.D."/>
            <person name="Drysdale R.A."/>
            <person name="Harris N.L."/>
            <person name="Richter J."/>
            <person name="Russo S."/>
            <person name="Schroeder A.J."/>
            <person name="Shu S.Q."/>
            <person name="Stapleton M."/>
            <person name="Yamada C."/>
            <person name="Ashburner M."/>
            <person name="Gelbart W.M."/>
            <person name="Rubin G.M."/>
            <person name="Lewis S.E."/>
        </authorList>
    </citation>
    <scope>GENOME REANNOTATION</scope>
    <source>
        <strain evidence="11">Berkeley</strain>
    </source>
</reference>
<dbReference type="AlphaFoldDB" id="A0A0B4K609"/>
<feature type="domain" description="Ig-like" evidence="8">
    <location>
        <begin position="46"/>
        <end position="160"/>
    </location>
</feature>
<dbReference type="CDD" id="cd00096">
    <property type="entry name" value="Ig"/>
    <property type="match status" value="1"/>
</dbReference>
<dbReference type="KEGG" id="dme:Dmel_CG45263"/>
<name>A0A0B4K609_DROME</name>
<dbReference type="SMART" id="SM00409">
    <property type="entry name" value="IG"/>
    <property type="match status" value="5"/>
</dbReference>
<dbReference type="AGR" id="FB:FBgn0266801"/>
<dbReference type="Proteomes" id="UP000000803">
    <property type="component" value="Chromosome 3R"/>
</dbReference>
<reference evidence="9 11" key="9">
    <citation type="journal article" date="2015" name="G3 (Bethesda)">
        <title>Gene Model Annotations for Drosophila melanogaster: Impact of High-Throughput Data.</title>
        <authorList>
            <consortium name="FlyBase Consortium"/>
            <person name="Matthews B.B."/>
            <person name="Dos Santos G."/>
            <person name="Crosby M.A."/>
            <person name="Emmert D.B."/>
            <person name="St Pierre S.E."/>
            <person name="Gramates L.S."/>
            <person name="Zhou P."/>
            <person name="Schroeder A.J."/>
            <person name="Falls K."/>
            <person name="Strelets V."/>
            <person name="Russo S.M."/>
            <person name="Gelbart W.M."/>
            <person name="null"/>
        </authorList>
    </citation>
    <scope>NUCLEOTIDE SEQUENCE [LARGE SCALE GENOMIC DNA]</scope>
    <source>
        <strain evidence="11">Berkeley</strain>
    </source>
</reference>
<feature type="region of interest" description="Disordered" evidence="6">
    <location>
        <begin position="995"/>
        <end position="1033"/>
    </location>
</feature>
<dbReference type="InterPro" id="IPR051275">
    <property type="entry name" value="Cell_adhesion_signaling"/>
</dbReference>
<keyword evidence="11" id="KW-1185">Reference proteome</keyword>
<feature type="region of interest" description="Disordered" evidence="6">
    <location>
        <begin position="789"/>
        <end position="874"/>
    </location>
</feature>
<dbReference type="ExpressionAtlas" id="A0A0B4K609">
    <property type="expression patterns" value="baseline and differential"/>
</dbReference>
<keyword evidence="2 7" id="KW-0472">Membrane</keyword>
<feature type="compositionally biased region" description="Low complexity" evidence="6">
    <location>
        <begin position="829"/>
        <end position="847"/>
    </location>
</feature>
<feature type="compositionally biased region" description="Low complexity" evidence="6">
    <location>
        <begin position="995"/>
        <end position="1005"/>
    </location>
</feature>
<keyword evidence="7" id="KW-1133">Transmembrane helix</keyword>
<dbReference type="Pfam" id="PF08205">
    <property type="entry name" value="C2-set_2"/>
    <property type="match status" value="1"/>
</dbReference>
<dbReference type="PaxDb" id="7227-FBpp0301172"/>
<gene>
    <name evidence="9" type="primary">MRE1</name>
    <name evidence="9" type="synonym">43462</name>
    <name evidence="9" type="synonym">anon-EST:Posey178</name>
    <name evidence="9" type="synonym">BcDNA:AT05815</name>
    <name evidence="9" type="synonym">BcDNA:GH22170</name>
    <name evidence="9" type="synonym">CG11718</name>
    <name evidence="9" type="synonym">CG11729</name>
    <name evidence="9" type="synonym">CG11730</name>
    <name evidence="9" type="synonym">CG11731</name>
    <name evidence="9" type="synonym">CG11733</name>
    <name evidence="9" type="synonym">CG31264</name>
    <name evidence="9" type="synonym">CG31369</name>
    <name evidence="9" type="synonym">CG31462</name>
    <name evidence="9" type="synonym">CG42285</name>
    <name evidence="9" type="synonym">CG42286</name>
    <name evidence="9" type="synonym">CG43462</name>
    <name evidence="9" type="synonym">CT32186</name>
    <name evidence="9" type="synonym">Dmel\CG45263</name>
    <name evidence="9" type="synonym">GH22170</name>
    <name evidence="9" type="synonym">GS3056</name>
    <name evidence="9 10" type="ORF">CG45263</name>
    <name evidence="9" type="ORF">Dmel_CG45263</name>
</gene>
<evidence type="ECO:0000256" key="5">
    <source>
        <dbReference type="ARBA" id="ARBA00023319"/>
    </source>
</evidence>
<evidence type="ECO:0000313" key="9">
    <source>
        <dbReference type="EMBL" id="AFH06307.1"/>
    </source>
</evidence>
<evidence type="ECO:0000313" key="11">
    <source>
        <dbReference type="Proteomes" id="UP000000803"/>
    </source>
</evidence>
<feature type="compositionally biased region" description="Low complexity" evidence="6">
    <location>
        <begin position="13"/>
        <end position="24"/>
    </location>
</feature>
<feature type="domain" description="Ig-like" evidence="8">
    <location>
        <begin position="285"/>
        <end position="365"/>
    </location>
</feature>
<dbReference type="InterPro" id="IPR013162">
    <property type="entry name" value="CD80_C2-set"/>
</dbReference>
<evidence type="ECO:0000256" key="3">
    <source>
        <dbReference type="ARBA" id="ARBA00023157"/>
    </source>
</evidence>
<feature type="region of interest" description="Disordered" evidence="6">
    <location>
        <begin position="1"/>
        <end position="24"/>
    </location>
</feature>
<keyword evidence="12" id="KW-1267">Proteomics identification</keyword>
<dbReference type="PANTHER" id="PTHR11640:SF154">
    <property type="entry name" value="IRREGULAR CHIASM C-ROUGHEST PROTEIN-LIKE PROTEIN"/>
    <property type="match status" value="1"/>
</dbReference>
<dbReference type="EMBL" id="AE014297">
    <property type="protein sequence ID" value="AFH06307.1"/>
    <property type="molecule type" value="Genomic_DNA"/>
</dbReference>
<dbReference type="RefSeq" id="NP_001246988.1">
    <property type="nucleotide sequence ID" value="NM_001260059.2"/>
</dbReference>
<dbReference type="Bgee" id="FBgn0266801">
    <property type="expression patterns" value="Expressed in medullary intrinsic neuron Mi15 in insect head and 197 other cell types or tissues"/>
</dbReference>
<feature type="compositionally biased region" description="Basic residues" evidence="6">
    <location>
        <begin position="1078"/>
        <end position="1090"/>
    </location>
</feature>
<dbReference type="GO" id="GO:0016020">
    <property type="term" value="C:membrane"/>
    <property type="evidence" value="ECO:0007669"/>
    <property type="project" value="UniProtKB-SubCell"/>
</dbReference>
<organism evidence="9 11">
    <name type="scientific">Drosophila melanogaster</name>
    <name type="common">Fruit fly</name>
    <dbReference type="NCBI Taxonomy" id="7227"/>
    <lineage>
        <taxon>Eukaryota</taxon>
        <taxon>Metazoa</taxon>
        <taxon>Ecdysozoa</taxon>
        <taxon>Arthropoda</taxon>
        <taxon>Hexapoda</taxon>
        <taxon>Insecta</taxon>
        <taxon>Pterygota</taxon>
        <taxon>Neoptera</taxon>
        <taxon>Endopterygota</taxon>
        <taxon>Diptera</taxon>
        <taxon>Brachycera</taxon>
        <taxon>Muscomorpha</taxon>
        <taxon>Ephydroidea</taxon>
        <taxon>Drosophilidae</taxon>
        <taxon>Drosophila</taxon>
        <taxon>Sophophora</taxon>
    </lineage>
</organism>
<reference evidence="9 11" key="2">
    <citation type="journal article" date="2002" name="Genome Biol.">
        <title>Finishing a whole-genome shotgun: release 3 of the Drosophila melanogaster euchromatic genome sequence.</title>
        <authorList>
            <person name="Celniker S.E."/>
            <person name="Wheeler D.A."/>
            <person name="Kronmiller B."/>
            <person name="Carlson J.W."/>
            <person name="Halpern A."/>
            <person name="Patel S."/>
            <person name="Adams M."/>
            <person name="Champe M."/>
            <person name="Dugan S.P."/>
            <person name="Frise E."/>
            <person name="Hodgson A."/>
            <person name="George R.A."/>
            <person name="Hoskins R.A."/>
            <person name="Laverty T."/>
            <person name="Muzny D.M."/>
            <person name="Nelson C.R."/>
            <person name="Pacleb J.M."/>
            <person name="Park S."/>
            <person name="Pfeiffer B.D."/>
            <person name="Richards S."/>
            <person name="Sodergren E.J."/>
            <person name="Svirskas R."/>
            <person name="Tabor P.E."/>
            <person name="Wan K."/>
            <person name="Stapleton M."/>
            <person name="Sutton G.G."/>
            <person name="Venter C."/>
            <person name="Weinstock G."/>
            <person name="Scherer S.E."/>
            <person name="Myers E.W."/>
            <person name="Gibbs R.A."/>
            <person name="Rubin G.M."/>
        </authorList>
    </citation>
    <scope>NUCLEOTIDE SEQUENCE [LARGE SCALE GENOMIC DNA]</scope>
    <source>
        <strain evidence="11">Berkeley</strain>
    </source>
</reference>
<feature type="transmembrane region" description="Helical" evidence="7">
    <location>
        <begin position="582"/>
        <end position="605"/>
    </location>
</feature>
<dbReference type="FlyBase" id="FBgn0266801">
    <property type="gene designation" value="CG45263"/>
</dbReference>
<feature type="region of interest" description="Disordered" evidence="6">
    <location>
        <begin position="1061"/>
        <end position="1101"/>
    </location>
</feature>
<feature type="compositionally biased region" description="Polar residues" evidence="6">
    <location>
        <begin position="1014"/>
        <end position="1033"/>
    </location>
</feature>
<evidence type="ECO:0000313" key="10">
    <source>
        <dbReference type="FlyBase" id="FBgn0266801"/>
    </source>
</evidence>
<dbReference type="InterPro" id="IPR007110">
    <property type="entry name" value="Ig-like_dom"/>
</dbReference>
<feature type="compositionally biased region" description="Basic and acidic residues" evidence="6">
    <location>
        <begin position="620"/>
        <end position="634"/>
    </location>
</feature>
<feature type="compositionally biased region" description="Polar residues" evidence="6">
    <location>
        <begin position="635"/>
        <end position="647"/>
    </location>
</feature>
<dbReference type="InterPro" id="IPR036179">
    <property type="entry name" value="Ig-like_dom_sf"/>
</dbReference>
<feature type="region of interest" description="Disordered" evidence="6">
    <location>
        <begin position="616"/>
        <end position="707"/>
    </location>
</feature>
<feature type="domain" description="Ig-like" evidence="8">
    <location>
        <begin position="372"/>
        <end position="460"/>
    </location>
</feature>
<dbReference type="GeneID" id="50003"/>
<feature type="compositionally biased region" description="Low complexity" evidence="6">
    <location>
        <begin position="657"/>
        <end position="686"/>
    </location>
</feature>
<feature type="compositionally biased region" description="Polar residues" evidence="6">
    <location>
        <begin position="857"/>
        <end position="870"/>
    </location>
</feature>
<dbReference type="PANTHER" id="PTHR11640">
    <property type="entry name" value="NEPHRIN"/>
    <property type="match status" value="1"/>
</dbReference>
<keyword evidence="3" id="KW-1015">Disulfide bond</keyword>
<dbReference type="Pfam" id="PF13927">
    <property type="entry name" value="Ig_3"/>
    <property type="match status" value="2"/>
</dbReference>
<feature type="compositionally biased region" description="Basic and acidic residues" evidence="6">
    <location>
        <begin position="789"/>
        <end position="803"/>
    </location>
</feature>
<evidence type="ECO:0000256" key="2">
    <source>
        <dbReference type="ARBA" id="ARBA00023136"/>
    </source>
</evidence>
<reference evidence="9 11" key="6">
    <citation type="journal article" date="2005" name="PLoS Comput. Biol.">
        <title>Combined evidence annotation of transposable elements in genome sequences.</title>
        <authorList>
            <person name="Quesneville H."/>
            <person name="Bergman C.M."/>
            <person name="Andrieu O."/>
            <person name="Autard D."/>
            <person name="Nouaud D."/>
            <person name="Ashburner M."/>
            <person name="Anxolabehere D."/>
        </authorList>
    </citation>
    <scope>NUCLEOTIDE SEQUENCE [LARGE SCALE GENOMIC DNA]</scope>
    <source>
        <strain evidence="11">Berkeley</strain>
    </source>
</reference>
<evidence type="ECO:0000256" key="4">
    <source>
        <dbReference type="ARBA" id="ARBA00023180"/>
    </source>
</evidence>
<evidence type="ECO:0000256" key="6">
    <source>
        <dbReference type="SAM" id="MobiDB-lite"/>
    </source>
</evidence>
<evidence type="ECO:0007829" key="12">
    <source>
        <dbReference type="PeptideAtlas" id="A0A0B4K609"/>
    </source>
</evidence>
<dbReference type="SMART" id="SM00408">
    <property type="entry name" value="IGc2"/>
    <property type="match status" value="2"/>
</dbReference>
<dbReference type="BioGRID-ORCS" id="50003">
    <property type="hits" value="0 hits in 1 CRISPR screen"/>
</dbReference>
<evidence type="ECO:0000256" key="1">
    <source>
        <dbReference type="ARBA" id="ARBA00004479"/>
    </source>
</evidence>
<reference evidence="9 11" key="10">
    <citation type="journal article" date="2015" name="G3 (Bethesda)">
        <title>Gene Model Annotations for Drosophila melanogaster: The Rule-Benders.</title>
        <authorList>
            <consortium name="FlyBase Consortium"/>
            <person name="Crosby M.A."/>
            <person name="Gramates L.S."/>
            <person name="Dos Santos G."/>
            <person name="Matthews B.B."/>
            <person name="St Pierre S.E."/>
            <person name="Zhou P."/>
            <person name="Schroeder A.J."/>
            <person name="Falls K."/>
            <person name="Emmert D.B."/>
            <person name="Russo S.M."/>
            <person name="Gelbart W.M."/>
            <person name="null"/>
        </authorList>
    </citation>
    <scope>NUCLEOTIDE SEQUENCE [LARGE SCALE GENOMIC DNA]</scope>
    <source>
        <strain evidence="11">Berkeley</strain>
    </source>
</reference>
<feature type="domain" description="Ig-like" evidence="8">
    <location>
        <begin position="175"/>
        <end position="280"/>
    </location>
</feature>